<feature type="region of interest" description="Disordered" evidence="1">
    <location>
        <begin position="216"/>
        <end position="243"/>
    </location>
</feature>
<keyword evidence="2" id="KW-0812">Transmembrane</keyword>
<dbReference type="Proteomes" id="UP001169458">
    <property type="component" value="Unassembled WGS sequence"/>
</dbReference>
<accession>A0ABT7VEH2</accession>
<gene>
    <name evidence="3" type="ORF">QUW60_05610</name>
</gene>
<keyword evidence="4" id="KW-1185">Reference proteome</keyword>
<evidence type="ECO:0000256" key="2">
    <source>
        <dbReference type="SAM" id="Phobius"/>
    </source>
</evidence>
<feature type="transmembrane region" description="Helical" evidence="2">
    <location>
        <begin position="35"/>
        <end position="53"/>
    </location>
</feature>
<reference evidence="4" key="1">
    <citation type="submission" date="2023-07" db="EMBL/GenBank/DDBJ databases">
        <title>Identification and characterization of horizontal gene transfer across gut microbiota members of farm animals based on homology search.</title>
        <authorList>
            <person name="Schwarzerova J."/>
            <person name="Nykrynova M."/>
            <person name="Jureckova K."/>
            <person name="Cejkova D."/>
            <person name="Rychlik I."/>
        </authorList>
    </citation>
    <scope>NUCLEOTIDE SEQUENCE [LARGE SCALE GENOMIC DNA]</scope>
    <source>
        <strain evidence="4">109_WCHN</strain>
    </source>
</reference>
<dbReference type="RefSeq" id="WP_289559052.1">
    <property type="nucleotide sequence ID" value="NZ_JAUDEN010000007.1"/>
</dbReference>
<evidence type="ECO:0000256" key="1">
    <source>
        <dbReference type="SAM" id="MobiDB-lite"/>
    </source>
</evidence>
<keyword evidence="2" id="KW-0472">Membrane</keyword>
<organism evidence="3 4">
    <name type="scientific">Bacteroides gallinaceum</name>
    <dbReference type="NCBI Taxonomy" id="1462571"/>
    <lineage>
        <taxon>Bacteria</taxon>
        <taxon>Pseudomonadati</taxon>
        <taxon>Bacteroidota</taxon>
        <taxon>Bacteroidia</taxon>
        <taxon>Bacteroidales</taxon>
        <taxon>Bacteroidaceae</taxon>
        <taxon>Bacteroides</taxon>
    </lineage>
</organism>
<sequence length="243" mass="27421">MTIFILVSILLVAALAIALLMGVSPASQKVKVRTMYFGAALMLVVALVVCDYIDTLPDFPSKFRFHAVLVLTVTVGYLCIAIACMEKYNVLKRKNRVLEEALTEKEQEKVSILMERQSKQQQALQKGELEWFAGKIKMFSEEEQKAILASSYAFAEHDLILPPSITIQPNDMCSQQELMYYVYSAFSNMGKKRCDIVSFLCQVFKAYFPAGETSVSKKMPGLDKVKERREKENNASKLSSEKV</sequence>
<evidence type="ECO:0008006" key="5">
    <source>
        <dbReference type="Google" id="ProtNLM"/>
    </source>
</evidence>
<dbReference type="EMBL" id="JAUDEN010000007">
    <property type="protein sequence ID" value="MDM8324706.1"/>
    <property type="molecule type" value="Genomic_DNA"/>
</dbReference>
<proteinExistence type="predicted"/>
<evidence type="ECO:0000313" key="4">
    <source>
        <dbReference type="Proteomes" id="UP001169458"/>
    </source>
</evidence>
<keyword evidence="2" id="KW-1133">Transmembrane helix</keyword>
<protein>
    <recommendedName>
        <fullName evidence="5">Transmembrane protein</fullName>
    </recommendedName>
</protein>
<comment type="caution">
    <text evidence="3">The sequence shown here is derived from an EMBL/GenBank/DDBJ whole genome shotgun (WGS) entry which is preliminary data.</text>
</comment>
<feature type="compositionally biased region" description="Basic and acidic residues" evidence="1">
    <location>
        <begin position="220"/>
        <end position="243"/>
    </location>
</feature>
<feature type="transmembrane region" description="Helical" evidence="2">
    <location>
        <begin position="65"/>
        <end position="83"/>
    </location>
</feature>
<name>A0ABT7VEH2_9BACE</name>
<evidence type="ECO:0000313" key="3">
    <source>
        <dbReference type="EMBL" id="MDM8324706.1"/>
    </source>
</evidence>